<sequence>MAFEISGIEYDSARQQNKLLRAQKSSLEASPNEGKRGFQYQPAPYNINFTLSILAKSVIDALQIVEQILPYFQPEYHVTMKMIDSMVDNRDVPIILNSVTMEDTYEG</sequence>
<dbReference type="EMBL" id="UINC01091435">
    <property type="protein sequence ID" value="SVC44195.1"/>
    <property type="molecule type" value="Genomic_DNA"/>
</dbReference>
<name>A0A382M865_9ZZZZ</name>
<dbReference type="Pfam" id="PF16724">
    <property type="entry name" value="T4-gp15_tss"/>
    <property type="match status" value="1"/>
</dbReference>
<gene>
    <name evidence="1" type="ORF">METZ01_LOCUS297049</name>
</gene>
<dbReference type="Gene3D" id="3.30.2000.40">
    <property type="entry name" value="Myoviridae tail sheath stabiliser"/>
    <property type="match status" value="1"/>
</dbReference>
<dbReference type="InterPro" id="IPR038553">
    <property type="entry name" value="T4-gp15_tss_sf"/>
</dbReference>
<reference evidence="1" key="1">
    <citation type="submission" date="2018-05" db="EMBL/GenBank/DDBJ databases">
        <authorList>
            <person name="Lanie J.A."/>
            <person name="Ng W.-L."/>
            <person name="Kazmierczak K.M."/>
            <person name="Andrzejewski T.M."/>
            <person name="Davidsen T.M."/>
            <person name="Wayne K.J."/>
            <person name="Tettelin H."/>
            <person name="Glass J.I."/>
            <person name="Rusch D."/>
            <person name="Podicherti R."/>
            <person name="Tsui H.-C.T."/>
            <person name="Winkler M.E."/>
        </authorList>
    </citation>
    <scope>NUCLEOTIDE SEQUENCE</scope>
</reference>
<organism evidence="1">
    <name type="scientific">marine metagenome</name>
    <dbReference type="NCBI Taxonomy" id="408172"/>
    <lineage>
        <taxon>unclassified sequences</taxon>
        <taxon>metagenomes</taxon>
        <taxon>ecological metagenomes</taxon>
    </lineage>
</organism>
<protein>
    <submittedName>
        <fullName evidence="1">Uncharacterized protein</fullName>
    </submittedName>
</protein>
<accession>A0A382M865</accession>
<dbReference type="InterPro" id="IPR031997">
    <property type="entry name" value="T4-gp15_tss"/>
</dbReference>
<dbReference type="AlphaFoldDB" id="A0A382M865"/>
<proteinExistence type="predicted"/>
<evidence type="ECO:0000313" key="1">
    <source>
        <dbReference type="EMBL" id="SVC44195.1"/>
    </source>
</evidence>